<gene>
    <name evidence="2" type="ORF">AKJ09_04080</name>
</gene>
<reference evidence="2 3" key="1">
    <citation type="submission" date="2015-08" db="EMBL/GenBank/DDBJ databases">
        <authorList>
            <person name="Babu N.S."/>
            <person name="Beckwith C.J."/>
            <person name="Beseler K.G."/>
            <person name="Brison A."/>
            <person name="Carone J.V."/>
            <person name="Caskin T.P."/>
            <person name="Diamond M."/>
            <person name="Durham M.E."/>
            <person name="Foxe J.M."/>
            <person name="Go M."/>
            <person name="Henderson B.A."/>
            <person name="Jones I.B."/>
            <person name="McGettigan J.A."/>
            <person name="Micheletti S.J."/>
            <person name="Nasrallah M.E."/>
            <person name="Ortiz D."/>
            <person name="Piller C.R."/>
            <person name="Privatt S.R."/>
            <person name="Schneider S.L."/>
            <person name="Sharp S."/>
            <person name="Smith T.C."/>
            <person name="Stanton J.D."/>
            <person name="Ullery H.E."/>
            <person name="Wilson R.J."/>
            <person name="Serrano M.G."/>
            <person name="Buck G."/>
            <person name="Lee V."/>
            <person name="Wang Y."/>
            <person name="Carvalho R."/>
            <person name="Voegtly L."/>
            <person name="Shi R."/>
            <person name="Duckworth R."/>
            <person name="Johnson A."/>
            <person name="Loviza R."/>
            <person name="Walstead R."/>
            <person name="Shah Z."/>
            <person name="Kiflezghi M."/>
            <person name="Wade K."/>
            <person name="Ball S.L."/>
            <person name="Bradley K.W."/>
            <person name="Asai D.J."/>
            <person name="Bowman C.A."/>
            <person name="Russell D.A."/>
            <person name="Pope W.H."/>
            <person name="Jacobs-Sera D."/>
            <person name="Hendrix R.W."/>
            <person name="Hatfull G.F."/>
        </authorList>
    </citation>
    <scope>NUCLEOTIDE SEQUENCE [LARGE SCALE GENOMIC DNA]</scope>
    <source>
        <strain evidence="2 3">DSM 27648</strain>
    </source>
</reference>
<evidence type="ECO:0000313" key="2">
    <source>
        <dbReference type="EMBL" id="AKU97416.1"/>
    </source>
</evidence>
<feature type="signal peptide" evidence="1">
    <location>
        <begin position="1"/>
        <end position="19"/>
    </location>
</feature>
<proteinExistence type="predicted"/>
<keyword evidence="3" id="KW-1185">Reference proteome</keyword>
<organism evidence="2 3">
    <name type="scientific">Labilithrix luteola</name>
    <dbReference type="NCBI Taxonomy" id="1391654"/>
    <lineage>
        <taxon>Bacteria</taxon>
        <taxon>Pseudomonadati</taxon>
        <taxon>Myxococcota</taxon>
        <taxon>Polyangia</taxon>
        <taxon>Polyangiales</taxon>
        <taxon>Labilitrichaceae</taxon>
        <taxon>Labilithrix</taxon>
    </lineage>
</organism>
<dbReference type="Proteomes" id="UP000064967">
    <property type="component" value="Chromosome"/>
</dbReference>
<name>A0A0K1PVL4_9BACT</name>
<evidence type="ECO:0008006" key="4">
    <source>
        <dbReference type="Google" id="ProtNLM"/>
    </source>
</evidence>
<evidence type="ECO:0000256" key="1">
    <source>
        <dbReference type="SAM" id="SignalP"/>
    </source>
</evidence>
<sequence>MKPFVLASTILAVSLSVVAARADGPTGEVTESELSHAEKPVQIHVDVGAGASTYGINLGAIGLVKLGAFELGPALNFSGLFDSKLGGGVALGVGTQGCCVNVDVLAELGANGYWLAGPLLSDEPASSATIPYAGGRFGIRWTPPRPRVVRFSLGAWLYVQYDLDSTNKLETYSSTNWFSGATRQETTVKHFGGQTEVGARLAFGFDVSPF</sequence>
<dbReference type="EMBL" id="CP012333">
    <property type="protein sequence ID" value="AKU97416.1"/>
    <property type="molecule type" value="Genomic_DNA"/>
</dbReference>
<protein>
    <recommendedName>
        <fullName evidence="4">Outer membrane protein beta-barrel domain-containing protein</fullName>
    </recommendedName>
</protein>
<dbReference type="RefSeq" id="WP_146648554.1">
    <property type="nucleotide sequence ID" value="NZ_CP012333.1"/>
</dbReference>
<accession>A0A0K1PVL4</accession>
<feature type="chain" id="PRO_5005466086" description="Outer membrane protein beta-barrel domain-containing protein" evidence="1">
    <location>
        <begin position="20"/>
        <end position="210"/>
    </location>
</feature>
<dbReference type="KEGG" id="llu:AKJ09_04080"/>
<dbReference type="AlphaFoldDB" id="A0A0K1PVL4"/>
<evidence type="ECO:0000313" key="3">
    <source>
        <dbReference type="Proteomes" id="UP000064967"/>
    </source>
</evidence>
<keyword evidence="1" id="KW-0732">Signal</keyword>